<proteinExistence type="predicted"/>
<evidence type="ECO:0000313" key="2">
    <source>
        <dbReference type="Proteomes" id="UP000327000"/>
    </source>
</evidence>
<evidence type="ECO:0008006" key="3">
    <source>
        <dbReference type="Google" id="ProtNLM"/>
    </source>
</evidence>
<dbReference type="Proteomes" id="UP000327000">
    <property type="component" value="Unassembled WGS sequence"/>
</dbReference>
<dbReference type="RefSeq" id="WP_152264048.1">
    <property type="nucleotide sequence ID" value="NZ_VOKX01000032.1"/>
</dbReference>
<comment type="caution">
    <text evidence="1">The sequence shown here is derived from an EMBL/GenBank/DDBJ whole genome shotgun (WGS) entry which is preliminary data.</text>
</comment>
<protein>
    <recommendedName>
        <fullName evidence="3">DNA primase/polymerase bifunctional N-terminal domain-containing protein</fullName>
    </recommendedName>
</protein>
<name>A0A5N5W6R5_STRMB</name>
<keyword evidence="2" id="KW-1185">Reference proteome</keyword>
<dbReference type="EMBL" id="VOKX01000032">
    <property type="protein sequence ID" value="KAB7843660.1"/>
    <property type="molecule type" value="Genomic_DNA"/>
</dbReference>
<dbReference type="OrthoDB" id="4232363at2"/>
<organism evidence="1 2">
    <name type="scientific">Streptomyces mobaraensis</name>
    <name type="common">Streptoverticillium mobaraense</name>
    <dbReference type="NCBI Taxonomy" id="35621"/>
    <lineage>
        <taxon>Bacteria</taxon>
        <taxon>Bacillati</taxon>
        <taxon>Actinomycetota</taxon>
        <taxon>Actinomycetes</taxon>
        <taxon>Kitasatosporales</taxon>
        <taxon>Streptomycetaceae</taxon>
        <taxon>Streptomyces</taxon>
    </lineage>
</organism>
<gene>
    <name evidence="1" type="ORF">FRZ00_16985</name>
</gene>
<accession>A0A5N5W6R5</accession>
<dbReference type="AlphaFoldDB" id="A0A5N5W6R5"/>
<reference evidence="1 2" key="1">
    <citation type="journal article" date="2019" name="Microb. Cell Fact.">
        <title>Exploring novel herbicidin analogues by transcriptional regulator overexpression and MS/MS molecular networking.</title>
        <authorList>
            <person name="Shi Y."/>
            <person name="Gu R."/>
            <person name="Li Y."/>
            <person name="Wang X."/>
            <person name="Ren W."/>
            <person name="Li X."/>
            <person name="Wang L."/>
            <person name="Xie Y."/>
            <person name="Hong B."/>
        </authorList>
    </citation>
    <scope>NUCLEOTIDE SEQUENCE [LARGE SCALE GENOMIC DNA]</scope>
    <source>
        <strain evidence="1 2">US-43</strain>
    </source>
</reference>
<sequence length="182" mass="19480">MIRYNADWLVSRDPRPREIRETWMRDAPAMLRTGLHFEAVRLAVSVVGVVADSGERDAIEDAFRAAGIENAVIADPYGRWFYVLVPTGTAGEWDIPGIHVLAADHYLGVPAPHRADPPGTHWLLCPPQGEEDLADPAALRRLIAAACARVAAGPAGTPGGVNRAEGRTVGAEGVNLRAHPAT</sequence>
<evidence type="ECO:0000313" key="1">
    <source>
        <dbReference type="EMBL" id="KAB7843660.1"/>
    </source>
</evidence>